<reference evidence="1" key="1">
    <citation type="submission" date="2023-03" db="EMBL/GenBank/DDBJ databases">
        <title>Edaphobacter sp.</title>
        <authorList>
            <person name="Huber K.J."/>
            <person name="Papendorf J."/>
            <person name="Pilke C."/>
            <person name="Bunk B."/>
            <person name="Sproeer C."/>
            <person name="Pester M."/>
        </authorList>
    </citation>
    <scope>NUCLEOTIDE SEQUENCE</scope>
    <source>
        <strain evidence="1">DSM 109919</strain>
    </source>
</reference>
<accession>A0AAU7CXX6</accession>
<dbReference type="CDD" id="cd15482">
    <property type="entry name" value="Sialidase_non-viral"/>
    <property type="match status" value="1"/>
</dbReference>
<protein>
    <submittedName>
        <fullName evidence="1">Choice-of-anchor D domain-containing protein</fullName>
    </submittedName>
</protein>
<dbReference type="Gene3D" id="2.130.10.10">
    <property type="entry name" value="YVTN repeat-like/Quinoprotein amine dehydrogenase"/>
    <property type="match status" value="3"/>
</dbReference>
<organism evidence="1">
    <name type="scientific">Edaphobacter paludis</name>
    <dbReference type="NCBI Taxonomy" id="3035702"/>
    <lineage>
        <taxon>Bacteria</taxon>
        <taxon>Pseudomonadati</taxon>
        <taxon>Acidobacteriota</taxon>
        <taxon>Terriglobia</taxon>
        <taxon>Terriglobales</taxon>
        <taxon>Acidobacteriaceae</taxon>
        <taxon>Edaphobacter</taxon>
    </lineage>
</organism>
<gene>
    <name evidence="1" type="ORF">P4G45_00560</name>
</gene>
<name>A0AAU7CXX6_9BACT</name>
<proteinExistence type="predicted"/>
<dbReference type="InterPro" id="IPR015943">
    <property type="entry name" value="WD40/YVTN_repeat-like_dom_sf"/>
</dbReference>
<evidence type="ECO:0000313" key="1">
    <source>
        <dbReference type="EMBL" id="XBH10244.1"/>
    </source>
</evidence>
<dbReference type="SUPFAM" id="SSF110296">
    <property type="entry name" value="Oligoxyloglucan reducing end-specific cellobiohydrolase"/>
    <property type="match status" value="1"/>
</dbReference>
<dbReference type="InterPro" id="IPR013783">
    <property type="entry name" value="Ig-like_fold"/>
</dbReference>
<dbReference type="NCBIfam" id="NF012200">
    <property type="entry name" value="choice_anch_D"/>
    <property type="match status" value="4"/>
</dbReference>
<dbReference type="KEGG" id="epl:P4G45_00560"/>
<dbReference type="EMBL" id="CP121194">
    <property type="protein sequence ID" value="XBH10244.1"/>
    <property type="molecule type" value="Genomic_DNA"/>
</dbReference>
<dbReference type="InterPro" id="IPR036278">
    <property type="entry name" value="Sialidase_sf"/>
</dbReference>
<dbReference type="SUPFAM" id="SSF50939">
    <property type="entry name" value="Sialidases"/>
    <property type="match status" value="1"/>
</dbReference>
<dbReference type="RefSeq" id="WP_348267750.1">
    <property type="nucleotide sequence ID" value="NZ_CP121194.1"/>
</dbReference>
<dbReference type="Gene3D" id="2.60.40.10">
    <property type="entry name" value="Immunoglobulins"/>
    <property type="match status" value="4"/>
</dbReference>
<sequence length="1522" mass="153144">MGLSANSHSAYRRSPLPARALLFLVLGTAILPAAPTVAQFMPSPAKPSAYALRARSFLKGRTLSPPIAGAQSIMAAREQHIALITGSSLLPRIRDLNAVWQPLGPNQVASLAYGNVTGRVTAIAIDPADTSGNTVYLGTTGGGIWKSTNAAGPSASVSFTPLTDTLPVFSANAGTAVIPSLSIGAISVQSGVVLAGTGDPNDATDSFYGSGILRSIDGGLTWTIVQQSQDGAAGDHSFTGLGFAGFAWSSTSPDTVVAAVSQAAEGNVVNAVDTTYSIMGLYYSTDAGATWQMATIMDSGQFVQRPLPGDSGGNNAATSVVWNPIRQRFYAAIRYHGYYESPDGATWTRLANQPGASLSLTACPSNAGGVGSTSCPIFRGALAVQPVTGDTFALTVDGSNVDQGLWQDVCGLTGTSCTSNTVTFAKQLPSAPLETGNGNAVIPQADYNLALAAMPSGADTLLFAGTVDLYRCSLTGGCSLRNTTNAINGCAAPAMVAPAQHAIATVANSTVLYLGNDGGLWRSTDGVNQQATPCSSDDATHFQNLNGGLGSLAEVTSFAQHPSDPATLLVGLGANGTAATSTASTSLQSPPWAQLATGEGGTVAIDQTNPELWYLSNGAGVSIHQCTSGASCTPADFTGIPTIGPTQTAQDASLIDAPWLLDPALPSNILIGTCRVWRGPADSGAAWSSANTISKLLSGSQNSACNASNPVLRSLAAAGPVSSGTAAQNAGSKVLYAGMAGKLDGGGTSGGHLFSTSSADMADGATAWTDLTSSPVTNDLTPFNPGGFDISSLAADSHDPTGKTLYATVMGFAGNGSNAPHLYRSIDGGASWSNISNNLPNAPANSVIVDPNDANTVYVALDTGVYVTTQVAACASPLNNCWSIYGTSLPNSPVIQLAAAPAMPTGDGRIGELRAATYGRGLWQIPLLTALNPAEPAIALSPASLTFSDQAVATASSPQTITVTNSGSAPLVITEISTTGDFATDDTNDTCAAAPIAAGQTCTVQVRFLPTATGSRSGFLIVYGNVPGGQATATLGGTGTPPATVVLNPIDITFPPTNINATSLAQNITISNTGGTTTTLQTPTVSGAGFVISANTCTSTLKADTGCTVAITFTPTASGAYTGSFSITDGVGTQTASLSGMGTTPATDALSSNTLTFATQQLTTVSAPQQITLTNSGDVALTLISAQIPGSDFTVANACGNSLNPHSTCAIDVAFQPQSIGPVTAQLTIADQYRTQTVALSGTGVAPPGVSLSPLYNLAFPSTGVGQTSAPQTVTLTNNGGLPLALSSTALSGDFSILPGSDTCGTTLPVANACTLQLVFAPTAGGARTGTLTITDSAPRSPQVLQLTGNAVDFALTPDGDTTVTIASGQNAVFPLLFTSATAQPTTFTCAGTPLNATCNITPSVVSVSGATTVSVTLLTGTLTASLVPPGQNMALWLAALLPLGLLTLRRGCLSRLACALLLCALIFFPTGCGTGRQLPSSGSTGTSPGQTPVTPAGTYPIVVSATSNGLTHTISLTLIVR</sequence>